<name>A0A348B0G4_9CREN</name>
<dbReference type="AlphaFoldDB" id="A0A348B0G4"/>
<dbReference type="KEGG" id="sacd:HS1genome_0055"/>
<sequence length="237" mass="26655">MSLENVIETIAKRIAGDVVWNENPGLAMRKWRVAFNASQSDVARMLNVSTSVIGDYEKGRRIPGTRFIKKFVQSLIDIDKERGLPLIKELAKGISVNPDYVIDAGDFYEPVSFDRLLKLTDGILINSFYPEVQVYGYLVTDSIRSISMHRGNEFYQLLGLSINRALIFTKVRSGRSPMIALRIAPIKPNVVILHRPIKFDPLAMVLADSDGIPVILSTLKSEEELVKNLRSLHSRSI</sequence>
<dbReference type="GO" id="GO:0003677">
    <property type="term" value="F:DNA binding"/>
    <property type="evidence" value="ECO:0007669"/>
    <property type="project" value="InterPro"/>
</dbReference>
<reference evidence="3" key="4">
    <citation type="submission" date="2020-09" db="EMBL/GenBank/DDBJ databases">
        <authorList>
            <person name="Sun Q."/>
            <person name="Ohkuma M."/>
        </authorList>
    </citation>
    <scope>NUCLEOTIDE SEQUENCE</scope>
    <source>
        <strain evidence="3">JCM 31740</strain>
    </source>
</reference>
<evidence type="ECO:0000313" key="3">
    <source>
        <dbReference type="EMBL" id="GGT86744.1"/>
    </source>
</evidence>
<dbReference type="CDD" id="cd00093">
    <property type="entry name" value="HTH_XRE"/>
    <property type="match status" value="1"/>
</dbReference>
<dbReference type="EMBL" id="AP018553">
    <property type="protein sequence ID" value="BBD71666.1"/>
    <property type="molecule type" value="Genomic_DNA"/>
</dbReference>
<dbReference type="SUPFAM" id="SSF47413">
    <property type="entry name" value="lambda repressor-like DNA-binding domains"/>
    <property type="match status" value="1"/>
</dbReference>
<dbReference type="SMART" id="SM00530">
    <property type="entry name" value="HTH_XRE"/>
    <property type="match status" value="1"/>
</dbReference>
<reference evidence="3" key="1">
    <citation type="journal article" date="2014" name="Int. J. Syst. Evol. Microbiol.">
        <title>Complete genome sequence of Corynebacterium casei LMG S-19264T (=DSM 44701T), isolated from a smear-ripened cheese.</title>
        <authorList>
            <consortium name="US DOE Joint Genome Institute (JGI-PGF)"/>
            <person name="Walter F."/>
            <person name="Albersmeier A."/>
            <person name="Kalinowski J."/>
            <person name="Ruckert C."/>
        </authorList>
    </citation>
    <scope>NUCLEOTIDE SEQUENCE</scope>
    <source>
        <strain evidence="3">JCM 31740</strain>
    </source>
</reference>
<dbReference type="Pfam" id="PF01381">
    <property type="entry name" value="HTH_3"/>
    <property type="match status" value="1"/>
</dbReference>
<dbReference type="OrthoDB" id="371772at2157"/>
<proteinExistence type="predicted"/>
<dbReference type="InterPro" id="IPR010982">
    <property type="entry name" value="Lambda_DNA-bd_dom_sf"/>
</dbReference>
<evidence type="ECO:0000313" key="2">
    <source>
        <dbReference type="EMBL" id="BBD71666.1"/>
    </source>
</evidence>
<dbReference type="PROSITE" id="PS50943">
    <property type="entry name" value="HTH_CROC1"/>
    <property type="match status" value="1"/>
</dbReference>
<dbReference type="Gene3D" id="1.10.260.40">
    <property type="entry name" value="lambda repressor-like DNA-binding domains"/>
    <property type="match status" value="1"/>
</dbReference>
<dbReference type="Proteomes" id="UP000616143">
    <property type="component" value="Unassembled WGS sequence"/>
</dbReference>
<gene>
    <name evidence="3" type="ORF">GCM10007116_00910</name>
    <name evidence="2" type="ORF">HS1genome_0055</name>
</gene>
<reference evidence="4" key="2">
    <citation type="submission" date="2018-04" db="EMBL/GenBank/DDBJ databases">
        <title>Complete genome sequence of Sulfodiicoccus acidiphilus strain HS-1.</title>
        <authorList>
            <person name="Sakai H.D."/>
            <person name="Kurosawa N."/>
        </authorList>
    </citation>
    <scope>NUCLEOTIDE SEQUENCE [LARGE SCALE GENOMIC DNA]</scope>
    <source>
        <strain evidence="4">HS-1</strain>
    </source>
</reference>
<accession>A0A348B0G4</accession>
<evidence type="ECO:0000313" key="4">
    <source>
        <dbReference type="Proteomes" id="UP000276741"/>
    </source>
</evidence>
<dbReference type="Proteomes" id="UP000276741">
    <property type="component" value="Chromosome"/>
</dbReference>
<reference evidence="2" key="3">
    <citation type="journal article" date="2019" name="BMC Res. Notes">
        <title>Complete genome sequence of the Sulfodiicoccus acidiphilus strain HS-1T, the first crenarchaeon that lacks polB3, isolated from an acidic hot spring in Ohwaku-dani, Hakone, Japan.</title>
        <authorList>
            <person name="Sakai H.D."/>
            <person name="Kurosawa N."/>
        </authorList>
    </citation>
    <scope>NUCLEOTIDE SEQUENCE</scope>
    <source>
        <strain evidence="2">HS-1</strain>
    </source>
</reference>
<dbReference type="InterPro" id="IPR001387">
    <property type="entry name" value="Cro/C1-type_HTH"/>
</dbReference>
<dbReference type="GeneID" id="38665541"/>
<dbReference type="PIRSF" id="PIRSF037724">
    <property type="entry name" value="TF_HTH_MJ1545_prd"/>
    <property type="match status" value="1"/>
</dbReference>
<protein>
    <submittedName>
        <fullName evidence="2">Transcriptional regulator</fullName>
    </submittedName>
</protein>
<feature type="domain" description="HTH cro/C1-type" evidence="1">
    <location>
        <begin position="28"/>
        <end position="82"/>
    </location>
</feature>
<evidence type="ECO:0000259" key="1">
    <source>
        <dbReference type="PROSITE" id="PS50943"/>
    </source>
</evidence>
<dbReference type="RefSeq" id="WP_126449002.1">
    <property type="nucleotide sequence ID" value="NZ_AP018553.1"/>
</dbReference>
<dbReference type="InterPro" id="IPR017271">
    <property type="entry name" value="Tscrpt_reg_HTH_MJ1545_prd"/>
</dbReference>
<organism evidence="2 4">
    <name type="scientific">Sulfodiicoccus acidiphilus</name>
    <dbReference type="NCBI Taxonomy" id="1670455"/>
    <lineage>
        <taxon>Archaea</taxon>
        <taxon>Thermoproteota</taxon>
        <taxon>Thermoprotei</taxon>
        <taxon>Sulfolobales</taxon>
        <taxon>Sulfolobaceae</taxon>
        <taxon>Sulfodiicoccus</taxon>
    </lineage>
</organism>
<keyword evidence="4" id="KW-1185">Reference proteome</keyword>
<dbReference type="EMBL" id="BMQS01000001">
    <property type="protein sequence ID" value="GGT86744.1"/>
    <property type="molecule type" value="Genomic_DNA"/>
</dbReference>